<dbReference type="InParanoid" id="A0A067N0C0"/>
<name>A0A067N0C0_BOTB1</name>
<evidence type="ECO:0000313" key="2">
    <source>
        <dbReference type="Proteomes" id="UP000027195"/>
    </source>
</evidence>
<organism evidence="1 2">
    <name type="scientific">Botryobasidium botryosum (strain FD-172 SS1)</name>
    <dbReference type="NCBI Taxonomy" id="930990"/>
    <lineage>
        <taxon>Eukaryota</taxon>
        <taxon>Fungi</taxon>
        <taxon>Dikarya</taxon>
        <taxon>Basidiomycota</taxon>
        <taxon>Agaricomycotina</taxon>
        <taxon>Agaricomycetes</taxon>
        <taxon>Cantharellales</taxon>
        <taxon>Botryobasidiaceae</taxon>
        <taxon>Botryobasidium</taxon>
    </lineage>
</organism>
<accession>A0A067N0C0</accession>
<keyword evidence="2" id="KW-1185">Reference proteome</keyword>
<dbReference type="HOGENOM" id="CLU_1495947_0_0_1"/>
<gene>
    <name evidence="1" type="ORF">BOTBODRAFT_305179</name>
</gene>
<dbReference type="AlphaFoldDB" id="A0A067N0C0"/>
<reference evidence="2" key="1">
    <citation type="journal article" date="2014" name="Proc. Natl. Acad. Sci. U.S.A.">
        <title>Extensive sampling of basidiomycete genomes demonstrates inadequacy of the white-rot/brown-rot paradigm for wood decay fungi.</title>
        <authorList>
            <person name="Riley R."/>
            <person name="Salamov A.A."/>
            <person name="Brown D.W."/>
            <person name="Nagy L.G."/>
            <person name="Floudas D."/>
            <person name="Held B.W."/>
            <person name="Levasseur A."/>
            <person name="Lombard V."/>
            <person name="Morin E."/>
            <person name="Otillar R."/>
            <person name="Lindquist E.A."/>
            <person name="Sun H."/>
            <person name="LaButti K.M."/>
            <person name="Schmutz J."/>
            <person name="Jabbour D."/>
            <person name="Luo H."/>
            <person name="Baker S.E."/>
            <person name="Pisabarro A.G."/>
            <person name="Walton J.D."/>
            <person name="Blanchette R.A."/>
            <person name="Henrissat B."/>
            <person name="Martin F."/>
            <person name="Cullen D."/>
            <person name="Hibbett D.S."/>
            <person name="Grigoriev I.V."/>
        </authorList>
    </citation>
    <scope>NUCLEOTIDE SEQUENCE [LARGE SCALE GENOMIC DNA]</scope>
    <source>
        <strain evidence="2">FD-172 SS1</strain>
    </source>
</reference>
<protein>
    <submittedName>
        <fullName evidence="1">Uncharacterized protein</fullName>
    </submittedName>
</protein>
<proteinExistence type="predicted"/>
<sequence length="180" mass="19582">MLYRAARRPVDTHNHEMVDRSHNAAHHVRRTTTAHLVVHRFFPEPHDSRLHAPLGVASHTHALLRAHQVSFSVSAENGFSETSEMKHTLNAACAVASPSIRSISLSSVQHARLSSSLMTRLNLIISCPIVISRGSVQTCSTCGRPSTTPRSLWMGITASAQLRYVSTTPSSTGLGVGFQL</sequence>
<dbReference type="EMBL" id="KL198017">
    <property type="protein sequence ID" value="KDQ20370.1"/>
    <property type="molecule type" value="Genomic_DNA"/>
</dbReference>
<evidence type="ECO:0000313" key="1">
    <source>
        <dbReference type="EMBL" id="KDQ20370.1"/>
    </source>
</evidence>
<dbReference type="Proteomes" id="UP000027195">
    <property type="component" value="Unassembled WGS sequence"/>
</dbReference>